<dbReference type="RefSeq" id="WP_203820647.1">
    <property type="nucleotide sequence ID" value="NZ_BAAABP010000015.1"/>
</dbReference>
<organism evidence="2 3">
    <name type="scientific">Paractinoplanes ferrugineus</name>
    <dbReference type="NCBI Taxonomy" id="113564"/>
    <lineage>
        <taxon>Bacteria</taxon>
        <taxon>Bacillati</taxon>
        <taxon>Actinomycetota</taxon>
        <taxon>Actinomycetes</taxon>
        <taxon>Micromonosporales</taxon>
        <taxon>Micromonosporaceae</taxon>
        <taxon>Paractinoplanes</taxon>
    </lineage>
</organism>
<evidence type="ECO:0000313" key="2">
    <source>
        <dbReference type="EMBL" id="GIE14242.1"/>
    </source>
</evidence>
<name>A0A919J6I5_9ACTN</name>
<gene>
    <name evidence="2" type="ORF">Afe05nite_60820</name>
</gene>
<dbReference type="Proteomes" id="UP000598174">
    <property type="component" value="Unassembled WGS sequence"/>
</dbReference>
<evidence type="ECO:0000313" key="3">
    <source>
        <dbReference type="Proteomes" id="UP000598174"/>
    </source>
</evidence>
<keyword evidence="3" id="KW-1185">Reference proteome</keyword>
<feature type="region of interest" description="Disordered" evidence="1">
    <location>
        <begin position="49"/>
        <end position="75"/>
    </location>
</feature>
<feature type="region of interest" description="Disordered" evidence="1">
    <location>
        <begin position="1"/>
        <end position="29"/>
    </location>
</feature>
<reference evidence="2" key="1">
    <citation type="submission" date="2021-01" db="EMBL/GenBank/DDBJ databases">
        <title>Whole genome shotgun sequence of Actinoplanes ferrugineus NBRC 15555.</title>
        <authorList>
            <person name="Komaki H."/>
            <person name="Tamura T."/>
        </authorList>
    </citation>
    <scope>NUCLEOTIDE SEQUENCE</scope>
    <source>
        <strain evidence="2">NBRC 15555</strain>
    </source>
</reference>
<protein>
    <submittedName>
        <fullName evidence="2">Uncharacterized protein</fullName>
    </submittedName>
</protein>
<accession>A0A919J6I5</accession>
<proteinExistence type="predicted"/>
<sequence length="75" mass="7948">MASAQLTDDSDDSLPGHSGGEPADDGFDDLRDMLGVASISDRLRNHLNTDAARLGDDPDASQVPPTEYPARPRLA</sequence>
<dbReference type="AlphaFoldDB" id="A0A919J6I5"/>
<dbReference type="EMBL" id="BOMM01000052">
    <property type="protein sequence ID" value="GIE14242.1"/>
    <property type="molecule type" value="Genomic_DNA"/>
</dbReference>
<evidence type="ECO:0000256" key="1">
    <source>
        <dbReference type="SAM" id="MobiDB-lite"/>
    </source>
</evidence>
<comment type="caution">
    <text evidence="2">The sequence shown here is derived from an EMBL/GenBank/DDBJ whole genome shotgun (WGS) entry which is preliminary data.</text>
</comment>